<comment type="caution">
    <text evidence="1">The sequence shown here is derived from an EMBL/GenBank/DDBJ whole genome shotgun (WGS) entry which is preliminary data.</text>
</comment>
<keyword evidence="2" id="KW-1185">Reference proteome</keyword>
<accession>A0ABD1L175</accession>
<proteinExistence type="predicted"/>
<dbReference type="AlphaFoldDB" id="A0ABD1L175"/>
<protein>
    <submittedName>
        <fullName evidence="1">Uncharacterized protein</fullName>
    </submittedName>
</protein>
<name>A0ABD1L175_9FABA</name>
<gene>
    <name evidence="1" type="ORF">Fmac_031127</name>
</gene>
<dbReference type="EMBL" id="JBGMDY010000011">
    <property type="protein sequence ID" value="KAL2317251.1"/>
    <property type="molecule type" value="Genomic_DNA"/>
</dbReference>
<evidence type="ECO:0000313" key="2">
    <source>
        <dbReference type="Proteomes" id="UP001603857"/>
    </source>
</evidence>
<organism evidence="1 2">
    <name type="scientific">Flemingia macrophylla</name>
    <dbReference type="NCBI Taxonomy" id="520843"/>
    <lineage>
        <taxon>Eukaryota</taxon>
        <taxon>Viridiplantae</taxon>
        <taxon>Streptophyta</taxon>
        <taxon>Embryophyta</taxon>
        <taxon>Tracheophyta</taxon>
        <taxon>Spermatophyta</taxon>
        <taxon>Magnoliopsida</taxon>
        <taxon>eudicotyledons</taxon>
        <taxon>Gunneridae</taxon>
        <taxon>Pentapetalae</taxon>
        <taxon>rosids</taxon>
        <taxon>fabids</taxon>
        <taxon>Fabales</taxon>
        <taxon>Fabaceae</taxon>
        <taxon>Papilionoideae</taxon>
        <taxon>50 kb inversion clade</taxon>
        <taxon>NPAAA clade</taxon>
        <taxon>indigoferoid/millettioid clade</taxon>
        <taxon>Phaseoleae</taxon>
        <taxon>Flemingia</taxon>
    </lineage>
</organism>
<evidence type="ECO:0000313" key="1">
    <source>
        <dbReference type="EMBL" id="KAL2317251.1"/>
    </source>
</evidence>
<sequence>MHREDGVGEGKGDHRADEGMAANLDNAKDSAVPCQKSGITVVKLILRSRPQ</sequence>
<dbReference type="Proteomes" id="UP001603857">
    <property type="component" value="Unassembled WGS sequence"/>
</dbReference>
<reference evidence="1 2" key="1">
    <citation type="submission" date="2024-08" db="EMBL/GenBank/DDBJ databases">
        <title>Insights into the chromosomal genome structure of Flemingia macrophylla.</title>
        <authorList>
            <person name="Ding Y."/>
            <person name="Zhao Y."/>
            <person name="Bi W."/>
            <person name="Wu M."/>
            <person name="Zhao G."/>
            <person name="Gong Y."/>
            <person name="Li W."/>
            <person name="Zhang P."/>
        </authorList>
    </citation>
    <scope>NUCLEOTIDE SEQUENCE [LARGE SCALE GENOMIC DNA]</scope>
    <source>
        <strain evidence="1">DYQJB</strain>
        <tissue evidence="1">Leaf</tissue>
    </source>
</reference>